<name>A0ABV0ZYG6_9TELE</name>
<accession>A0ABV0ZYG6</accession>
<proteinExistence type="predicted"/>
<evidence type="ECO:0000313" key="2">
    <source>
        <dbReference type="Proteomes" id="UP001469553"/>
    </source>
</evidence>
<organism evidence="1 2">
    <name type="scientific">Ameca splendens</name>
    <dbReference type="NCBI Taxonomy" id="208324"/>
    <lineage>
        <taxon>Eukaryota</taxon>
        <taxon>Metazoa</taxon>
        <taxon>Chordata</taxon>
        <taxon>Craniata</taxon>
        <taxon>Vertebrata</taxon>
        <taxon>Euteleostomi</taxon>
        <taxon>Actinopterygii</taxon>
        <taxon>Neopterygii</taxon>
        <taxon>Teleostei</taxon>
        <taxon>Neoteleostei</taxon>
        <taxon>Acanthomorphata</taxon>
        <taxon>Ovalentaria</taxon>
        <taxon>Atherinomorphae</taxon>
        <taxon>Cyprinodontiformes</taxon>
        <taxon>Goodeidae</taxon>
        <taxon>Ameca</taxon>
    </lineage>
</organism>
<dbReference type="EMBL" id="JAHRIP010075588">
    <property type="protein sequence ID" value="MEQ2310263.1"/>
    <property type="molecule type" value="Genomic_DNA"/>
</dbReference>
<comment type="caution">
    <text evidence="1">The sequence shown here is derived from an EMBL/GenBank/DDBJ whole genome shotgun (WGS) entry which is preliminary data.</text>
</comment>
<reference evidence="1 2" key="1">
    <citation type="submission" date="2021-06" db="EMBL/GenBank/DDBJ databases">
        <authorList>
            <person name="Palmer J.M."/>
        </authorList>
    </citation>
    <scope>NUCLEOTIDE SEQUENCE [LARGE SCALE GENOMIC DNA]</scope>
    <source>
        <strain evidence="1 2">AS_MEX2019</strain>
        <tissue evidence="1">Muscle</tissue>
    </source>
</reference>
<dbReference type="Proteomes" id="UP001469553">
    <property type="component" value="Unassembled WGS sequence"/>
</dbReference>
<evidence type="ECO:0000313" key="1">
    <source>
        <dbReference type="EMBL" id="MEQ2310263.1"/>
    </source>
</evidence>
<sequence length="124" mass="14028">MFSIQSEFQLFCREEWAAISVSRSTKLAKTNPNGPAGVIAAERGPTRYRLNTNELQTFLIFISKKSGKAGVFFLPLHNYALLYVVGLYNISIKQTEVCSCNMKNVKKEEGSSKRYSIFCLYVVK</sequence>
<gene>
    <name evidence="1" type="ORF">AMECASPLE_007050</name>
</gene>
<keyword evidence="2" id="KW-1185">Reference proteome</keyword>
<protein>
    <submittedName>
        <fullName evidence="1">Uncharacterized protein</fullName>
    </submittedName>
</protein>